<dbReference type="InterPro" id="IPR012338">
    <property type="entry name" value="Beta-lactam/transpept-like"/>
</dbReference>
<dbReference type="GO" id="GO:0009252">
    <property type="term" value="P:peptidoglycan biosynthetic process"/>
    <property type="evidence" value="ECO:0007669"/>
    <property type="project" value="UniProtKB-KW"/>
</dbReference>
<protein>
    <recommendedName>
        <fullName evidence="13">peptidoglycan glycosyltransferase</fullName>
        <ecNumber evidence="13">2.4.99.28</ecNumber>
    </recommendedName>
</protein>
<dbReference type="EMBL" id="MGJB01000018">
    <property type="protein sequence ID" value="OGM98061.1"/>
    <property type="molecule type" value="Genomic_DNA"/>
</dbReference>
<dbReference type="GO" id="GO:0006508">
    <property type="term" value="P:proteolysis"/>
    <property type="evidence" value="ECO:0007669"/>
    <property type="project" value="UniProtKB-KW"/>
</dbReference>
<dbReference type="GO" id="GO:0071555">
    <property type="term" value="P:cell wall organization"/>
    <property type="evidence" value="ECO:0007669"/>
    <property type="project" value="UniProtKB-KW"/>
</dbReference>
<dbReference type="GO" id="GO:0005886">
    <property type="term" value="C:plasma membrane"/>
    <property type="evidence" value="ECO:0007669"/>
    <property type="project" value="UniProtKB-SubCell"/>
</dbReference>
<evidence type="ECO:0000256" key="5">
    <source>
        <dbReference type="ARBA" id="ARBA00022676"/>
    </source>
</evidence>
<dbReference type="GO" id="GO:0008360">
    <property type="term" value="P:regulation of cell shape"/>
    <property type="evidence" value="ECO:0007669"/>
    <property type="project" value="UniProtKB-KW"/>
</dbReference>
<keyword evidence="9" id="KW-0573">Peptidoglycan synthesis</keyword>
<dbReference type="PANTHER" id="PTHR32282:SF11">
    <property type="entry name" value="PENICILLIN-BINDING PROTEIN 1B"/>
    <property type="match status" value="1"/>
</dbReference>
<keyword evidence="3" id="KW-0121">Carboxypeptidase</keyword>
<keyword evidence="6" id="KW-0808">Transferase</keyword>
<dbReference type="Gene3D" id="3.40.710.10">
    <property type="entry name" value="DD-peptidase/beta-lactamase superfamily"/>
    <property type="match status" value="1"/>
</dbReference>
<evidence type="ECO:0000256" key="9">
    <source>
        <dbReference type="ARBA" id="ARBA00022984"/>
    </source>
</evidence>
<evidence type="ECO:0000256" key="4">
    <source>
        <dbReference type="ARBA" id="ARBA00022670"/>
    </source>
</evidence>
<dbReference type="GO" id="GO:0030288">
    <property type="term" value="C:outer membrane-bounded periplasmic space"/>
    <property type="evidence" value="ECO:0007669"/>
    <property type="project" value="TreeGrafter"/>
</dbReference>
<dbReference type="GO" id="GO:0008658">
    <property type="term" value="F:penicillin binding"/>
    <property type="evidence" value="ECO:0007669"/>
    <property type="project" value="InterPro"/>
</dbReference>
<evidence type="ECO:0000256" key="2">
    <source>
        <dbReference type="ARBA" id="ARBA00022475"/>
    </source>
</evidence>
<dbReference type="SUPFAM" id="SSF56601">
    <property type="entry name" value="beta-lactamase/transpeptidase-like"/>
    <property type="match status" value="1"/>
</dbReference>
<dbReference type="InterPro" id="IPR023346">
    <property type="entry name" value="Lysozyme-like_dom_sf"/>
</dbReference>
<dbReference type="InterPro" id="IPR050396">
    <property type="entry name" value="Glycosyltr_51/Transpeptidase"/>
</dbReference>
<evidence type="ECO:0000313" key="18">
    <source>
        <dbReference type="EMBL" id="OGM98061.1"/>
    </source>
</evidence>
<feature type="domain" description="Penicillin-binding protein transpeptidase" evidence="16">
    <location>
        <begin position="425"/>
        <end position="678"/>
    </location>
</feature>
<dbReference type="PANTHER" id="PTHR32282">
    <property type="entry name" value="BINDING PROTEIN TRANSPEPTIDASE, PUTATIVE-RELATED"/>
    <property type="match status" value="1"/>
</dbReference>
<evidence type="ECO:0000313" key="19">
    <source>
        <dbReference type="Proteomes" id="UP000176893"/>
    </source>
</evidence>
<comment type="caution">
    <text evidence="18">The sequence shown here is derived from an EMBL/GenBank/DDBJ whole genome shotgun (WGS) entry which is preliminary data.</text>
</comment>
<dbReference type="Pfam" id="PF00912">
    <property type="entry name" value="Transgly"/>
    <property type="match status" value="1"/>
</dbReference>
<evidence type="ECO:0000256" key="7">
    <source>
        <dbReference type="ARBA" id="ARBA00022801"/>
    </source>
</evidence>
<dbReference type="STRING" id="1802661.A2649_01880"/>
<keyword evidence="10 15" id="KW-0472">Membrane</keyword>
<keyword evidence="5" id="KW-0328">Glycosyltransferase</keyword>
<feature type="transmembrane region" description="Helical" evidence="15">
    <location>
        <begin position="37"/>
        <end position="59"/>
    </location>
</feature>
<keyword evidence="7" id="KW-0378">Hydrolase</keyword>
<evidence type="ECO:0000256" key="10">
    <source>
        <dbReference type="ARBA" id="ARBA00023136"/>
    </source>
</evidence>
<feature type="domain" description="Glycosyl transferase family 51" evidence="17">
    <location>
        <begin position="103"/>
        <end position="275"/>
    </location>
</feature>
<evidence type="ECO:0000256" key="15">
    <source>
        <dbReference type="SAM" id="Phobius"/>
    </source>
</evidence>
<evidence type="ECO:0000256" key="12">
    <source>
        <dbReference type="ARBA" id="ARBA00023316"/>
    </source>
</evidence>
<evidence type="ECO:0000259" key="16">
    <source>
        <dbReference type="Pfam" id="PF00905"/>
    </source>
</evidence>
<dbReference type="InterPro" id="IPR001264">
    <property type="entry name" value="Glyco_trans_51"/>
</dbReference>
<keyword evidence="2" id="KW-1003">Cell membrane</keyword>
<comment type="subcellular location">
    <subcellularLocation>
        <location evidence="1">Cell membrane</location>
    </subcellularLocation>
</comment>
<evidence type="ECO:0000256" key="3">
    <source>
        <dbReference type="ARBA" id="ARBA00022645"/>
    </source>
</evidence>
<keyword evidence="11" id="KW-0511">Multifunctional enzyme</keyword>
<proteinExistence type="predicted"/>
<organism evidence="18 19">
    <name type="scientific">Candidatus Yanofskybacteria bacterium RIFCSPHIGHO2_01_FULL_41_26</name>
    <dbReference type="NCBI Taxonomy" id="1802661"/>
    <lineage>
        <taxon>Bacteria</taxon>
        <taxon>Candidatus Yanofskyibacteriota</taxon>
    </lineage>
</organism>
<evidence type="ECO:0000256" key="11">
    <source>
        <dbReference type="ARBA" id="ARBA00023268"/>
    </source>
</evidence>
<keyword evidence="15" id="KW-1133">Transmembrane helix</keyword>
<keyword evidence="4" id="KW-0645">Protease</keyword>
<gene>
    <name evidence="18" type="ORF">A2649_01880</name>
</gene>
<dbReference type="InterPro" id="IPR001460">
    <property type="entry name" value="PCN-bd_Tpept"/>
</dbReference>
<dbReference type="GO" id="GO:0004180">
    <property type="term" value="F:carboxypeptidase activity"/>
    <property type="evidence" value="ECO:0007669"/>
    <property type="project" value="UniProtKB-KW"/>
</dbReference>
<keyword evidence="15" id="KW-0812">Transmembrane</keyword>
<accession>A0A1F8EAV9</accession>
<evidence type="ECO:0000256" key="1">
    <source>
        <dbReference type="ARBA" id="ARBA00004236"/>
    </source>
</evidence>
<dbReference type="Gene3D" id="1.10.3810.10">
    <property type="entry name" value="Biosynthetic peptidoglycan transglycosylase-like"/>
    <property type="match status" value="1"/>
</dbReference>
<evidence type="ECO:0000256" key="6">
    <source>
        <dbReference type="ARBA" id="ARBA00022679"/>
    </source>
</evidence>
<evidence type="ECO:0000256" key="14">
    <source>
        <dbReference type="ARBA" id="ARBA00049902"/>
    </source>
</evidence>
<evidence type="ECO:0000256" key="8">
    <source>
        <dbReference type="ARBA" id="ARBA00022960"/>
    </source>
</evidence>
<dbReference type="EC" id="2.4.99.28" evidence="13"/>
<dbReference type="Proteomes" id="UP000176893">
    <property type="component" value="Unassembled WGS sequence"/>
</dbReference>
<comment type="catalytic activity">
    <reaction evidence="14">
        <text>[GlcNAc-(1-&gt;4)-Mur2Ac(oyl-L-Ala-gamma-D-Glu-L-Lys-D-Ala-D-Ala)](n)-di-trans,octa-cis-undecaprenyl diphosphate + beta-D-GlcNAc-(1-&gt;4)-Mur2Ac(oyl-L-Ala-gamma-D-Glu-L-Lys-D-Ala-D-Ala)-di-trans,octa-cis-undecaprenyl diphosphate = [GlcNAc-(1-&gt;4)-Mur2Ac(oyl-L-Ala-gamma-D-Glu-L-Lys-D-Ala-D-Ala)](n+1)-di-trans,octa-cis-undecaprenyl diphosphate + di-trans,octa-cis-undecaprenyl diphosphate + H(+)</text>
        <dbReference type="Rhea" id="RHEA:23708"/>
        <dbReference type="Rhea" id="RHEA-COMP:9602"/>
        <dbReference type="Rhea" id="RHEA-COMP:9603"/>
        <dbReference type="ChEBI" id="CHEBI:15378"/>
        <dbReference type="ChEBI" id="CHEBI:58405"/>
        <dbReference type="ChEBI" id="CHEBI:60033"/>
        <dbReference type="ChEBI" id="CHEBI:78435"/>
        <dbReference type="EC" id="2.4.99.28"/>
    </reaction>
</comment>
<dbReference type="SUPFAM" id="SSF53955">
    <property type="entry name" value="Lysozyme-like"/>
    <property type="match status" value="1"/>
</dbReference>
<dbReference type="GO" id="GO:0008955">
    <property type="term" value="F:peptidoglycan glycosyltransferase activity"/>
    <property type="evidence" value="ECO:0007669"/>
    <property type="project" value="UniProtKB-EC"/>
</dbReference>
<keyword evidence="8" id="KW-0133">Cell shape</keyword>
<keyword evidence="12" id="KW-0961">Cell wall biogenesis/degradation</keyword>
<evidence type="ECO:0000259" key="17">
    <source>
        <dbReference type="Pfam" id="PF00912"/>
    </source>
</evidence>
<sequence>MNLFWRKSRELFDLIPKQLKTDYWIFTIKRRPWLKKLFAVLFLLFLFMGATVVSGYWYVYYFKGCFFNLGCLNDDQGQPLDIEKIAQFKFKKASYVYANNKKEIGKYFDEIRDRARLNEVPQLLQDAFIAAEDKRFYQHSGIDVYAIASALIGNTTHEFGFKFWTRSGGASTITQQLSRLAFADEVPDFKTRARTYNRKLKEARLAIRIEKRYSKKEILETYLNLIWLGHGANGVVPGAKRYWGKNIRKERLSIKEAAMLASINKNPALYDPIFHKPPEPKIEEGTSPEAIAKLQEEYEAAKIKEVIRLATAKDRYNFVLKQMKYRGSISQKEYEENLFQKDKNPDTEALAKLESWKNPEYGYGNRMVKEMLLTSGHNEDEISQNGGLRIYTTFVPSIQKITSEEFEKHLALLNEGKEQKDRLNGAFIVIEVKTGNILALSGGNNFDESQYNRAMASRSPGSGFKPFTYAAAMEYSHKDFFDKICNCSFSMRGSGPGKIWTPKNFQEENPVPIGYIPFSTGLIRSVNLATLNEARSLGMGPILKLANSMGVWGNPGIVRDSDGKIWFKKPHYEIRGGLVPLLPTAIGASDVNLIELANAYTVFFRGGNYIKPTLIREIKNTYGDDLLYKADTPNEKRVLSKKTANKMLALMRAVTKIGTAKISMRGIEQQVACKTGTSDGPRDVSMWCGTPEFVIAVRFGMDDYRIIELPAYMKKMTGRSDMQVSGGWAAGRFIRNVIVRYYKDRQKVKFSPSVESELKRLLDSNPQ</sequence>
<evidence type="ECO:0000256" key="13">
    <source>
        <dbReference type="ARBA" id="ARBA00044770"/>
    </source>
</evidence>
<dbReference type="Pfam" id="PF00905">
    <property type="entry name" value="Transpeptidase"/>
    <property type="match status" value="1"/>
</dbReference>
<dbReference type="InterPro" id="IPR036950">
    <property type="entry name" value="PBP_transglycosylase"/>
</dbReference>
<name>A0A1F8EAV9_9BACT</name>
<dbReference type="AlphaFoldDB" id="A0A1F8EAV9"/>
<reference evidence="18 19" key="1">
    <citation type="journal article" date="2016" name="Nat. Commun.">
        <title>Thousands of microbial genomes shed light on interconnected biogeochemical processes in an aquifer system.</title>
        <authorList>
            <person name="Anantharaman K."/>
            <person name="Brown C.T."/>
            <person name="Hug L.A."/>
            <person name="Sharon I."/>
            <person name="Castelle C.J."/>
            <person name="Probst A.J."/>
            <person name="Thomas B.C."/>
            <person name="Singh A."/>
            <person name="Wilkins M.J."/>
            <person name="Karaoz U."/>
            <person name="Brodie E.L."/>
            <person name="Williams K.H."/>
            <person name="Hubbard S.S."/>
            <person name="Banfield J.F."/>
        </authorList>
    </citation>
    <scope>NUCLEOTIDE SEQUENCE [LARGE SCALE GENOMIC DNA]</scope>
</reference>